<feature type="transmembrane region" description="Helical" evidence="1">
    <location>
        <begin position="43"/>
        <end position="63"/>
    </location>
</feature>
<keyword evidence="3" id="KW-1185">Reference proteome</keyword>
<feature type="transmembrane region" description="Helical" evidence="1">
    <location>
        <begin position="212"/>
        <end position="232"/>
    </location>
</feature>
<name>A0A1G8QYQ8_9GAMM</name>
<dbReference type="AlphaFoldDB" id="A0A1G8QYQ8"/>
<keyword evidence="1" id="KW-0472">Membrane</keyword>
<organism evidence="2 3">
    <name type="scientific">Billgrantia gudaonensis</name>
    <dbReference type="NCBI Taxonomy" id="376427"/>
    <lineage>
        <taxon>Bacteria</taxon>
        <taxon>Pseudomonadati</taxon>
        <taxon>Pseudomonadota</taxon>
        <taxon>Gammaproteobacteria</taxon>
        <taxon>Oceanospirillales</taxon>
        <taxon>Halomonadaceae</taxon>
        <taxon>Billgrantia</taxon>
    </lineage>
</organism>
<dbReference type="Proteomes" id="UP000198525">
    <property type="component" value="Unassembled WGS sequence"/>
</dbReference>
<feature type="transmembrane region" description="Helical" evidence="1">
    <location>
        <begin position="152"/>
        <end position="174"/>
    </location>
</feature>
<reference evidence="2 3" key="1">
    <citation type="submission" date="2016-10" db="EMBL/GenBank/DDBJ databases">
        <authorList>
            <person name="de Groot N.N."/>
        </authorList>
    </citation>
    <scope>NUCLEOTIDE SEQUENCE [LARGE SCALE GENOMIC DNA]</scope>
    <source>
        <strain evidence="2 3">CGMCC 1.6133</strain>
    </source>
</reference>
<feature type="transmembrane region" description="Helical" evidence="1">
    <location>
        <begin position="16"/>
        <end position="36"/>
    </location>
</feature>
<feature type="transmembrane region" description="Helical" evidence="1">
    <location>
        <begin position="69"/>
        <end position="86"/>
    </location>
</feature>
<sequence>MLVRTVLRDNTFQRNITIRGLASWIFVSLIILNNLVYQTNLQLNQVLVIISAVLLAFLVALSRGTVSKYVVTFTVIVFLIYIPPVFFRETSQAVNRSFAYFLILMLYIFLLFYGYKVDVRKTHFFVFFAFYLAILSYVILSGDRLIINPNWISLTLFYLFFLAWGKTSFIFLIFGLLSSFFVFESRGVSIVFFVAMLLFLAQKTIGEKSTKIIYISIYFSLVVFMFYIIHLLSIDDKSLLQIIISITERGLGGRETALIQGYQDLIESNLLGIGPASPGGYDDPVTGQGVHIHFGLLELMLKYTGLVLLGFCYLIIRLVKSASSDQFPMVGGAMMVVFFYNGLAPSHLGLNVLLLMIISKVILTSGNHINGLFANNKR</sequence>
<dbReference type="EMBL" id="FNES01000003">
    <property type="protein sequence ID" value="SDJ09817.1"/>
    <property type="molecule type" value="Genomic_DNA"/>
</dbReference>
<dbReference type="STRING" id="376427.SAMN04487954_10333"/>
<accession>A0A1G8QYQ8</accession>
<keyword evidence="1" id="KW-1133">Transmembrane helix</keyword>
<gene>
    <name evidence="2" type="ORF">SAMN04487954_10333</name>
</gene>
<dbReference type="RefSeq" id="WP_143005069.1">
    <property type="nucleotide sequence ID" value="NZ_FNES01000003.1"/>
</dbReference>
<evidence type="ECO:0000313" key="3">
    <source>
        <dbReference type="Proteomes" id="UP000198525"/>
    </source>
</evidence>
<feature type="transmembrane region" description="Helical" evidence="1">
    <location>
        <begin position="300"/>
        <end position="319"/>
    </location>
</feature>
<feature type="transmembrane region" description="Helical" evidence="1">
    <location>
        <begin position="122"/>
        <end position="140"/>
    </location>
</feature>
<proteinExistence type="predicted"/>
<evidence type="ECO:0000313" key="2">
    <source>
        <dbReference type="EMBL" id="SDJ09817.1"/>
    </source>
</evidence>
<evidence type="ECO:0000256" key="1">
    <source>
        <dbReference type="SAM" id="Phobius"/>
    </source>
</evidence>
<feature type="transmembrane region" description="Helical" evidence="1">
    <location>
        <begin position="98"/>
        <end position="116"/>
    </location>
</feature>
<keyword evidence="1" id="KW-0812">Transmembrane</keyword>
<feature type="transmembrane region" description="Helical" evidence="1">
    <location>
        <begin position="180"/>
        <end position="200"/>
    </location>
</feature>
<protein>
    <submittedName>
        <fullName evidence="2">Uncharacterized protein</fullName>
    </submittedName>
</protein>